<feature type="region of interest" description="Disordered" evidence="5">
    <location>
        <begin position="1"/>
        <end position="20"/>
    </location>
</feature>
<keyword evidence="7" id="KW-1185">Reference proteome</keyword>
<dbReference type="PROSITE" id="PS51450">
    <property type="entry name" value="LRR"/>
    <property type="match status" value="2"/>
</dbReference>
<dbReference type="InParanoid" id="A0A1D2VKK9"/>
<dbReference type="PANTHER" id="PTHR45973">
    <property type="entry name" value="PROTEIN PHOSPHATASE 1 REGULATORY SUBUNIT SDS22-RELATED"/>
    <property type="match status" value="1"/>
</dbReference>
<dbReference type="EMBL" id="KV454478">
    <property type="protein sequence ID" value="ODV62139.1"/>
    <property type="molecule type" value="Genomic_DNA"/>
</dbReference>
<evidence type="ECO:0000313" key="6">
    <source>
        <dbReference type="EMBL" id="ODV62139.1"/>
    </source>
</evidence>
<evidence type="ECO:0000256" key="3">
    <source>
        <dbReference type="ARBA" id="ARBA00022737"/>
    </source>
</evidence>
<proteinExistence type="predicted"/>
<dbReference type="RefSeq" id="XP_020048446.1">
    <property type="nucleotide sequence ID" value="XM_020189017.1"/>
</dbReference>
<dbReference type="InterPro" id="IPR001611">
    <property type="entry name" value="Leu-rich_rpt"/>
</dbReference>
<gene>
    <name evidence="6" type="ORF">ASCRUDRAFT_12999</name>
</gene>
<comment type="subcellular location">
    <subcellularLocation>
        <location evidence="1">Nucleus</location>
    </subcellularLocation>
</comment>
<name>A0A1D2VKK9_9ASCO</name>
<organism evidence="6 7">
    <name type="scientific">Ascoidea rubescens DSM 1968</name>
    <dbReference type="NCBI Taxonomy" id="1344418"/>
    <lineage>
        <taxon>Eukaryota</taxon>
        <taxon>Fungi</taxon>
        <taxon>Dikarya</taxon>
        <taxon>Ascomycota</taxon>
        <taxon>Saccharomycotina</taxon>
        <taxon>Saccharomycetes</taxon>
        <taxon>Ascoideaceae</taxon>
        <taxon>Ascoidea</taxon>
    </lineage>
</organism>
<accession>A0A1D2VKK9</accession>
<dbReference type="STRING" id="1344418.A0A1D2VKK9"/>
<dbReference type="Gene3D" id="3.80.10.10">
    <property type="entry name" value="Ribonuclease Inhibitor"/>
    <property type="match status" value="1"/>
</dbReference>
<reference evidence="7" key="1">
    <citation type="submission" date="2016-05" db="EMBL/GenBank/DDBJ databases">
        <title>Comparative genomics of biotechnologically important yeasts.</title>
        <authorList>
            <consortium name="DOE Joint Genome Institute"/>
            <person name="Riley R."/>
            <person name="Haridas S."/>
            <person name="Wolfe K.H."/>
            <person name="Lopes M.R."/>
            <person name="Hittinger C.T."/>
            <person name="Goker M."/>
            <person name="Salamov A."/>
            <person name="Wisecaver J."/>
            <person name="Long T.M."/>
            <person name="Aerts A.L."/>
            <person name="Barry K."/>
            <person name="Choi C."/>
            <person name="Clum A."/>
            <person name="Coughlan A.Y."/>
            <person name="Deshpande S."/>
            <person name="Douglass A.P."/>
            <person name="Hanson S.J."/>
            <person name="Klenk H.-P."/>
            <person name="Labutti K."/>
            <person name="Lapidus A."/>
            <person name="Lindquist E."/>
            <person name="Lipzen A."/>
            <person name="Meier-Kolthoff J.P."/>
            <person name="Ohm R.A."/>
            <person name="Otillar R.P."/>
            <person name="Pangilinan J."/>
            <person name="Peng Y."/>
            <person name="Rokas A."/>
            <person name="Rosa C.A."/>
            <person name="Scheuner C."/>
            <person name="Sibirny A.A."/>
            <person name="Slot J.C."/>
            <person name="Stielow J.B."/>
            <person name="Sun H."/>
            <person name="Kurtzman C.P."/>
            <person name="Blackwell M."/>
            <person name="Grigoriev I.V."/>
            <person name="Jeffries T.W."/>
        </authorList>
    </citation>
    <scope>NUCLEOTIDE SEQUENCE [LARGE SCALE GENOMIC DNA]</scope>
    <source>
        <strain evidence="7">DSM 1968</strain>
    </source>
</reference>
<dbReference type="InterPro" id="IPR032675">
    <property type="entry name" value="LRR_dom_sf"/>
</dbReference>
<dbReference type="Proteomes" id="UP000095038">
    <property type="component" value="Unassembled WGS sequence"/>
</dbReference>
<dbReference type="GeneID" id="30962653"/>
<keyword evidence="2" id="KW-0433">Leucine-rich repeat</keyword>
<dbReference type="PANTHER" id="PTHR45973:SF23">
    <property type="entry name" value="PROTEIN PHOSPHATASE 1 REGULATORY SUBUNIT 7"/>
    <property type="match status" value="1"/>
</dbReference>
<keyword evidence="4" id="KW-0539">Nucleus</keyword>
<dbReference type="AlphaFoldDB" id="A0A1D2VKK9"/>
<dbReference type="OrthoDB" id="1394818at2759"/>
<dbReference type="SMART" id="SM00365">
    <property type="entry name" value="LRR_SD22"/>
    <property type="match status" value="5"/>
</dbReference>
<keyword evidence="3" id="KW-0677">Repeat</keyword>
<evidence type="ECO:0000313" key="7">
    <source>
        <dbReference type="Proteomes" id="UP000095038"/>
    </source>
</evidence>
<sequence length="355" mass="41262">MEGENAPYKNRRTQSGKDKNHSMFLNRQSHVIFIGGLKPFCLEKQIKNSLKTFLGEKKIENLNELTHLKIINLCFNDNLEIVDNLDILINFKNLHIILDLNKRMINRSSAPFNSLKNLNQLNTNNNLIDKIENIENFEKGNIKKIKTFDKSVNLENLQLNNNKITKTQNLDQLINSNTISFHNNNIRKIENVNYLTDLQGLFIAQNQMTRLQNLNSESLEGFEKLNQLNHNRNTISKIERRNALTNSTLLGFLSNTIKEITNLDRLQNLGIFFLNDNQIENVNNIFISKGVGVHLSGNEIILAGQKFQNELRRFDERFIKEIWIDKASANASFSAELKLIIKNFQHIFILWQSKW</sequence>
<dbReference type="GO" id="GO:0005634">
    <property type="term" value="C:nucleus"/>
    <property type="evidence" value="ECO:0007669"/>
    <property type="project" value="UniProtKB-SubCell"/>
</dbReference>
<dbReference type="InterPro" id="IPR050576">
    <property type="entry name" value="Cilia_flagella_integrity"/>
</dbReference>
<dbReference type="SUPFAM" id="SSF52058">
    <property type="entry name" value="L domain-like"/>
    <property type="match status" value="1"/>
</dbReference>
<evidence type="ECO:0000256" key="4">
    <source>
        <dbReference type="ARBA" id="ARBA00023242"/>
    </source>
</evidence>
<evidence type="ECO:0000256" key="5">
    <source>
        <dbReference type="SAM" id="MobiDB-lite"/>
    </source>
</evidence>
<evidence type="ECO:0000256" key="1">
    <source>
        <dbReference type="ARBA" id="ARBA00004123"/>
    </source>
</evidence>
<evidence type="ECO:0000256" key="2">
    <source>
        <dbReference type="ARBA" id="ARBA00022614"/>
    </source>
</evidence>
<protein>
    <submittedName>
        <fullName evidence="6">L domain-like protein</fullName>
    </submittedName>
</protein>